<comment type="caution">
    <text evidence="2">The sequence shown here is derived from an EMBL/GenBank/DDBJ whole genome shotgun (WGS) entry which is preliminary data.</text>
</comment>
<evidence type="ECO:0000313" key="3">
    <source>
        <dbReference type="Proteomes" id="UP001066276"/>
    </source>
</evidence>
<feature type="compositionally biased region" description="Basic and acidic residues" evidence="1">
    <location>
        <begin position="51"/>
        <end position="84"/>
    </location>
</feature>
<dbReference type="AlphaFoldDB" id="A0AAV7KQE1"/>
<name>A0AAV7KQE1_PLEWA</name>
<dbReference type="EMBL" id="JANPWB010000016">
    <property type="protein sequence ID" value="KAJ1081285.1"/>
    <property type="molecule type" value="Genomic_DNA"/>
</dbReference>
<feature type="compositionally biased region" description="Polar residues" evidence="1">
    <location>
        <begin position="35"/>
        <end position="50"/>
    </location>
</feature>
<evidence type="ECO:0000256" key="1">
    <source>
        <dbReference type="SAM" id="MobiDB-lite"/>
    </source>
</evidence>
<keyword evidence="3" id="KW-1185">Reference proteome</keyword>
<organism evidence="2 3">
    <name type="scientific">Pleurodeles waltl</name>
    <name type="common">Iberian ribbed newt</name>
    <dbReference type="NCBI Taxonomy" id="8319"/>
    <lineage>
        <taxon>Eukaryota</taxon>
        <taxon>Metazoa</taxon>
        <taxon>Chordata</taxon>
        <taxon>Craniata</taxon>
        <taxon>Vertebrata</taxon>
        <taxon>Euteleostomi</taxon>
        <taxon>Amphibia</taxon>
        <taxon>Batrachia</taxon>
        <taxon>Caudata</taxon>
        <taxon>Salamandroidea</taxon>
        <taxon>Salamandridae</taxon>
        <taxon>Pleurodelinae</taxon>
        <taxon>Pleurodeles</taxon>
    </lineage>
</organism>
<accession>A0AAV7KQE1</accession>
<proteinExistence type="predicted"/>
<dbReference type="Proteomes" id="UP001066276">
    <property type="component" value="Chromosome 12"/>
</dbReference>
<reference evidence="2" key="1">
    <citation type="journal article" date="2022" name="bioRxiv">
        <title>Sequencing and chromosome-scale assembly of the giantPleurodeles waltlgenome.</title>
        <authorList>
            <person name="Brown T."/>
            <person name="Elewa A."/>
            <person name="Iarovenko S."/>
            <person name="Subramanian E."/>
            <person name="Araus A.J."/>
            <person name="Petzold A."/>
            <person name="Susuki M."/>
            <person name="Suzuki K.-i.T."/>
            <person name="Hayashi T."/>
            <person name="Toyoda A."/>
            <person name="Oliveira C."/>
            <person name="Osipova E."/>
            <person name="Leigh N.D."/>
            <person name="Simon A."/>
            <person name="Yun M.H."/>
        </authorList>
    </citation>
    <scope>NUCLEOTIDE SEQUENCE</scope>
    <source>
        <strain evidence="2">20211129_DDA</strain>
        <tissue evidence="2">Liver</tissue>
    </source>
</reference>
<evidence type="ECO:0000313" key="2">
    <source>
        <dbReference type="EMBL" id="KAJ1081285.1"/>
    </source>
</evidence>
<protein>
    <submittedName>
        <fullName evidence="2">Uncharacterized protein</fullName>
    </submittedName>
</protein>
<feature type="compositionally biased region" description="Basic and acidic residues" evidence="1">
    <location>
        <begin position="1"/>
        <end position="10"/>
    </location>
</feature>
<sequence length="84" mass="9225">MSTTSARRDGVMNLEEDAWVWKAEDPKGDADSDSEGNPGQRGTTRETASGQKEEALESRYGKKAEQADDNDSRPEEDVLAHDVV</sequence>
<gene>
    <name evidence="2" type="ORF">NDU88_001467</name>
</gene>
<feature type="region of interest" description="Disordered" evidence="1">
    <location>
        <begin position="1"/>
        <end position="84"/>
    </location>
</feature>